<organism evidence="1 2">
    <name type="scientific">Tepidicella xavieri</name>
    <dbReference type="NCBI Taxonomy" id="360241"/>
    <lineage>
        <taxon>Bacteria</taxon>
        <taxon>Pseudomonadati</taxon>
        <taxon>Pseudomonadota</taxon>
        <taxon>Betaproteobacteria</taxon>
        <taxon>Burkholderiales</taxon>
        <taxon>Tepidicella</taxon>
    </lineage>
</organism>
<dbReference type="RefSeq" id="WP_164499750.1">
    <property type="nucleotide sequence ID" value="NZ_SNYL01000019.1"/>
</dbReference>
<accession>A0A4R6TZ56</accession>
<dbReference type="EMBL" id="SNYL01000019">
    <property type="protein sequence ID" value="TDQ39268.1"/>
    <property type="molecule type" value="Genomic_DNA"/>
</dbReference>
<sequence length="182" mass="21018">MDDIVKAAMAKWPNVPDCYGWLGLDARGRWWMRDEQVQRAGPFAGPGAHAQSRGSELRHDKLIAFIHRNYGCDGAGQWYFQNGPQRVYVELERLPWVWRLDDEGQVRAHTGQKAQAQHAWVDEDGWLYLQTDLGWGNVHSQDMERAARCLEAGRWPLAELPWQEVLRRSGCVPSPWQARQRA</sequence>
<comment type="caution">
    <text evidence="1">The sequence shown here is derived from an EMBL/GenBank/DDBJ whole genome shotgun (WGS) entry which is preliminary data.</text>
</comment>
<dbReference type="InterPro" id="IPR021332">
    <property type="entry name" value="DUF2944"/>
</dbReference>
<dbReference type="Proteomes" id="UP000295510">
    <property type="component" value="Unassembled WGS sequence"/>
</dbReference>
<dbReference type="AlphaFoldDB" id="A0A4R6TZ56"/>
<evidence type="ECO:0000313" key="1">
    <source>
        <dbReference type="EMBL" id="TDQ39268.1"/>
    </source>
</evidence>
<gene>
    <name evidence="1" type="ORF">DFR43_11912</name>
</gene>
<keyword evidence="2" id="KW-1185">Reference proteome</keyword>
<name>A0A4R6TZ56_9BURK</name>
<protein>
    <submittedName>
        <fullName evidence="1">DUF2946 family protein</fullName>
    </submittedName>
</protein>
<reference evidence="1 2" key="1">
    <citation type="submission" date="2019-03" db="EMBL/GenBank/DDBJ databases">
        <title>Genomic Encyclopedia of Type Strains, Phase IV (KMG-IV): sequencing the most valuable type-strain genomes for metagenomic binning, comparative biology and taxonomic classification.</title>
        <authorList>
            <person name="Goeker M."/>
        </authorList>
    </citation>
    <scope>NUCLEOTIDE SEQUENCE [LARGE SCALE GENOMIC DNA]</scope>
    <source>
        <strain evidence="1 2">DSM 19605</strain>
    </source>
</reference>
<evidence type="ECO:0000313" key="2">
    <source>
        <dbReference type="Proteomes" id="UP000295510"/>
    </source>
</evidence>
<dbReference type="Pfam" id="PF11161">
    <property type="entry name" value="DUF2944"/>
    <property type="match status" value="1"/>
</dbReference>
<proteinExistence type="predicted"/>